<comment type="function">
    <text evidence="4">Required for mitochondrial cytochrome c oxidase (COX) assembly and respiration.</text>
</comment>
<evidence type="ECO:0000256" key="5">
    <source>
        <dbReference type="SAM" id="MobiDB-lite"/>
    </source>
</evidence>
<evidence type="ECO:0000313" key="6">
    <source>
        <dbReference type="EMBL" id="TID16910.1"/>
    </source>
</evidence>
<dbReference type="PANTHER" id="PTHR22977:SF1">
    <property type="entry name" value="COX ASSEMBLY MITOCHONDRIAL PROTEIN 2 HOMOLOG"/>
    <property type="match status" value="1"/>
</dbReference>
<dbReference type="OrthoDB" id="532630at2759"/>
<keyword evidence="4" id="KW-0472">Membrane</keyword>
<keyword evidence="3" id="KW-1015">Disulfide bond</keyword>
<evidence type="ECO:0000313" key="7">
    <source>
        <dbReference type="Proteomes" id="UP000298493"/>
    </source>
</evidence>
<gene>
    <name evidence="6" type="ORF">E6O75_ATG09676</name>
</gene>
<dbReference type="InterPro" id="IPR013892">
    <property type="entry name" value="Cyt_c_biogenesis_Cmc1-like"/>
</dbReference>
<evidence type="ECO:0000256" key="3">
    <source>
        <dbReference type="ARBA" id="ARBA00023157"/>
    </source>
</evidence>
<reference evidence="6 7" key="1">
    <citation type="submission" date="2019-04" db="EMBL/GenBank/DDBJ databases">
        <title>High contiguity whole genome sequence and gene annotation resource for two Venturia nashicola isolates.</title>
        <authorList>
            <person name="Prokchorchik M."/>
            <person name="Won K."/>
            <person name="Lee Y."/>
            <person name="Choi E.D."/>
            <person name="Segonzac C."/>
            <person name="Sohn K.H."/>
        </authorList>
    </citation>
    <scope>NUCLEOTIDE SEQUENCE [LARGE SCALE GENOMIC DNA]</scope>
    <source>
        <strain evidence="6 7">PRI2</strain>
    </source>
</reference>
<proteinExistence type="inferred from homology"/>
<dbReference type="GO" id="GO:0005743">
    <property type="term" value="C:mitochondrial inner membrane"/>
    <property type="evidence" value="ECO:0007669"/>
    <property type="project" value="UniProtKB-SubCell"/>
</dbReference>
<evidence type="ECO:0000256" key="1">
    <source>
        <dbReference type="ARBA" id="ARBA00007347"/>
    </source>
</evidence>
<comment type="caution">
    <text evidence="6">The sequence shown here is derived from an EMBL/GenBank/DDBJ whole genome shotgun (WGS) entry which is preliminary data.</text>
</comment>
<keyword evidence="2 4" id="KW-0496">Mitochondrion</keyword>
<keyword evidence="4" id="KW-0143">Chaperone</keyword>
<accession>A0A4Z1P8D3</accession>
<protein>
    <recommendedName>
        <fullName evidence="4">COX assembly mitochondrial protein</fullName>
    </recommendedName>
</protein>
<dbReference type="EMBL" id="SNSC02000017">
    <property type="protein sequence ID" value="TID16910.1"/>
    <property type="molecule type" value="Genomic_DNA"/>
</dbReference>
<name>A0A4Z1P8D3_9PEZI</name>
<feature type="region of interest" description="Disordered" evidence="5">
    <location>
        <begin position="97"/>
        <end position="121"/>
    </location>
</feature>
<feature type="compositionally biased region" description="Basic and acidic residues" evidence="5">
    <location>
        <begin position="97"/>
        <end position="113"/>
    </location>
</feature>
<evidence type="ECO:0000256" key="4">
    <source>
        <dbReference type="RuleBase" id="RU364104"/>
    </source>
</evidence>
<organism evidence="6 7">
    <name type="scientific">Venturia nashicola</name>
    <dbReference type="NCBI Taxonomy" id="86259"/>
    <lineage>
        <taxon>Eukaryota</taxon>
        <taxon>Fungi</taxon>
        <taxon>Dikarya</taxon>
        <taxon>Ascomycota</taxon>
        <taxon>Pezizomycotina</taxon>
        <taxon>Dothideomycetes</taxon>
        <taxon>Pleosporomycetidae</taxon>
        <taxon>Venturiales</taxon>
        <taxon>Venturiaceae</taxon>
        <taxon>Venturia</taxon>
    </lineage>
</organism>
<comment type="similarity">
    <text evidence="1 4">Belongs to the CMC family.</text>
</comment>
<dbReference type="Pfam" id="PF08583">
    <property type="entry name" value="Cmc1"/>
    <property type="match status" value="1"/>
</dbReference>
<evidence type="ECO:0000256" key="2">
    <source>
        <dbReference type="ARBA" id="ARBA00023128"/>
    </source>
</evidence>
<keyword evidence="4" id="KW-0999">Mitochondrion inner membrane</keyword>
<sequence length="121" mass="13730">MVNAQRYSRFIDHSTIASNINLNHNNHRNARISPTGSLYLKMHPPLHTKDNINCEEVMQALDECHARGFLFKATGGCNAAKTAVNKCLRAERLERTKENRDKARAAREKREAVWADIDANS</sequence>
<dbReference type="AlphaFoldDB" id="A0A4Z1P8D3"/>
<dbReference type="STRING" id="86259.A0A4Z1P8D3"/>
<keyword evidence="7" id="KW-1185">Reference proteome</keyword>
<dbReference type="PANTHER" id="PTHR22977">
    <property type="entry name" value="COX ASSEMBLY MITOCHONDRIAL PROTEIN"/>
    <property type="match status" value="1"/>
</dbReference>
<dbReference type="Proteomes" id="UP000298493">
    <property type="component" value="Unassembled WGS sequence"/>
</dbReference>
<comment type="subcellular location">
    <subcellularLocation>
        <location evidence="4">Mitochondrion inner membrane</location>
    </subcellularLocation>
</comment>